<evidence type="ECO:0000256" key="1">
    <source>
        <dbReference type="ARBA" id="ARBA00004211"/>
    </source>
</evidence>
<dbReference type="Gene3D" id="1.20.5.110">
    <property type="match status" value="1"/>
</dbReference>
<comment type="similarity">
    <text evidence="2">Belongs to the syntaxin family.</text>
</comment>
<protein>
    <recommendedName>
        <fullName evidence="9">t-SNARE coiled-coil homology domain-containing protein</fullName>
    </recommendedName>
</protein>
<evidence type="ECO:0000259" key="9">
    <source>
        <dbReference type="PROSITE" id="PS50192"/>
    </source>
</evidence>
<evidence type="ECO:0000256" key="8">
    <source>
        <dbReference type="SAM" id="Phobius"/>
    </source>
</evidence>
<evidence type="ECO:0000256" key="4">
    <source>
        <dbReference type="ARBA" id="ARBA00022692"/>
    </source>
</evidence>
<gene>
    <name evidence="10" type="ORF">PHAECO_LOCUS2889</name>
</gene>
<reference evidence="10" key="2">
    <citation type="submission" date="2022-10" db="EMBL/GenBank/DDBJ databases">
        <authorList>
            <consortium name="ENA_rothamsted_submissions"/>
            <consortium name="culmorum"/>
            <person name="King R."/>
        </authorList>
    </citation>
    <scope>NUCLEOTIDE SEQUENCE</scope>
</reference>
<keyword evidence="4 8" id="KW-0812">Transmembrane</keyword>
<evidence type="ECO:0000313" key="10">
    <source>
        <dbReference type="EMBL" id="CAH1119100.1"/>
    </source>
</evidence>
<dbReference type="PROSITE" id="PS50192">
    <property type="entry name" value="T_SNARE"/>
    <property type="match status" value="1"/>
</dbReference>
<comment type="subcellular location">
    <subcellularLocation>
        <location evidence="1">Membrane</location>
        <topology evidence="1">Single-pass type IV membrane protein</topology>
    </subcellularLocation>
</comment>
<evidence type="ECO:0000256" key="5">
    <source>
        <dbReference type="ARBA" id="ARBA00022775"/>
    </source>
</evidence>
<dbReference type="PANTHER" id="PTHR19957:SF424">
    <property type="entry name" value="SYNTAXIN-1A"/>
    <property type="match status" value="1"/>
</dbReference>
<dbReference type="GO" id="GO:0005484">
    <property type="term" value="F:SNAP receptor activity"/>
    <property type="evidence" value="ECO:0007669"/>
    <property type="project" value="TreeGrafter"/>
</dbReference>
<dbReference type="GO" id="GO:0005886">
    <property type="term" value="C:plasma membrane"/>
    <property type="evidence" value="ECO:0007669"/>
    <property type="project" value="TreeGrafter"/>
</dbReference>
<accession>A0A9P0GL71</accession>
<evidence type="ECO:0000256" key="7">
    <source>
        <dbReference type="ARBA" id="ARBA00023136"/>
    </source>
</evidence>
<dbReference type="GO" id="GO:0048278">
    <property type="term" value="P:vesicle docking"/>
    <property type="evidence" value="ECO:0007669"/>
    <property type="project" value="TreeGrafter"/>
</dbReference>
<evidence type="ECO:0000256" key="3">
    <source>
        <dbReference type="ARBA" id="ARBA00022448"/>
    </source>
</evidence>
<keyword evidence="6 8" id="KW-1133">Transmembrane helix</keyword>
<dbReference type="EMBL" id="OU896718">
    <property type="protein sequence ID" value="CAH1119100.1"/>
    <property type="molecule type" value="Genomic_DNA"/>
</dbReference>
<dbReference type="GO" id="GO:0006906">
    <property type="term" value="P:vesicle fusion"/>
    <property type="evidence" value="ECO:0007669"/>
    <property type="project" value="TreeGrafter"/>
</dbReference>
<reference evidence="10" key="1">
    <citation type="submission" date="2022-01" db="EMBL/GenBank/DDBJ databases">
        <authorList>
            <person name="King R."/>
        </authorList>
    </citation>
    <scope>NUCLEOTIDE SEQUENCE</scope>
</reference>
<dbReference type="SMART" id="SM00397">
    <property type="entry name" value="t_SNARE"/>
    <property type="match status" value="1"/>
</dbReference>
<keyword evidence="5" id="KW-0532">Neurotransmitter transport</keyword>
<proteinExistence type="inferred from homology"/>
<dbReference type="Proteomes" id="UP001153737">
    <property type="component" value="Chromosome 12"/>
</dbReference>
<dbReference type="GO" id="GO:0000149">
    <property type="term" value="F:SNARE binding"/>
    <property type="evidence" value="ECO:0007669"/>
    <property type="project" value="TreeGrafter"/>
</dbReference>
<feature type="domain" description="T-SNARE coiled-coil homology" evidence="9">
    <location>
        <begin position="196"/>
        <end position="258"/>
    </location>
</feature>
<keyword evidence="11" id="KW-1185">Reference proteome</keyword>
<dbReference type="CDD" id="cd15848">
    <property type="entry name" value="SNARE_syntaxin1-like"/>
    <property type="match status" value="1"/>
</dbReference>
<organism evidence="10 11">
    <name type="scientific">Phaedon cochleariae</name>
    <name type="common">Mustard beetle</name>
    <dbReference type="NCBI Taxonomy" id="80249"/>
    <lineage>
        <taxon>Eukaryota</taxon>
        <taxon>Metazoa</taxon>
        <taxon>Ecdysozoa</taxon>
        <taxon>Arthropoda</taxon>
        <taxon>Hexapoda</taxon>
        <taxon>Insecta</taxon>
        <taxon>Pterygota</taxon>
        <taxon>Neoptera</taxon>
        <taxon>Endopterygota</taxon>
        <taxon>Coleoptera</taxon>
        <taxon>Polyphaga</taxon>
        <taxon>Cucujiformia</taxon>
        <taxon>Chrysomeloidea</taxon>
        <taxon>Chrysomelidae</taxon>
        <taxon>Chrysomelinae</taxon>
        <taxon>Chrysomelini</taxon>
        <taxon>Phaedon</taxon>
    </lineage>
</organism>
<dbReference type="GO" id="GO:0006886">
    <property type="term" value="P:intracellular protein transport"/>
    <property type="evidence" value="ECO:0007669"/>
    <property type="project" value="TreeGrafter"/>
</dbReference>
<dbReference type="GO" id="GO:0006887">
    <property type="term" value="P:exocytosis"/>
    <property type="evidence" value="ECO:0007669"/>
    <property type="project" value="TreeGrafter"/>
</dbReference>
<evidence type="ECO:0000256" key="2">
    <source>
        <dbReference type="ARBA" id="ARBA00009063"/>
    </source>
</evidence>
<dbReference type="Gene3D" id="1.20.58.70">
    <property type="match status" value="1"/>
</dbReference>
<keyword evidence="3" id="KW-0813">Transport</keyword>
<dbReference type="Pfam" id="PF00804">
    <property type="entry name" value="Syntaxin"/>
    <property type="match status" value="1"/>
</dbReference>
<dbReference type="OrthoDB" id="10255013at2759"/>
<dbReference type="InterPro" id="IPR006011">
    <property type="entry name" value="Syntaxin_N"/>
</dbReference>
<evidence type="ECO:0000313" key="11">
    <source>
        <dbReference type="Proteomes" id="UP001153737"/>
    </source>
</evidence>
<dbReference type="PANTHER" id="PTHR19957">
    <property type="entry name" value="SYNTAXIN"/>
    <property type="match status" value="1"/>
</dbReference>
<dbReference type="InterPro" id="IPR010989">
    <property type="entry name" value="SNARE"/>
</dbReference>
<dbReference type="InterPro" id="IPR045242">
    <property type="entry name" value="Syntaxin"/>
</dbReference>
<dbReference type="SUPFAM" id="SSF47661">
    <property type="entry name" value="t-snare proteins"/>
    <property type="match status" value="1"/>
</dbReference>
<dbReference type="GO" id="GO:0031201">
    <property type="term" value="C:SNARE complex"/>
    <property type="evidence" value="ECO:0007669"/>
    <property type="project" value="TreeGrafter"/>
</dbReference>
<dbReference type="GO" id="GO:0006836">
    <property type="term" value="P:neurotransmitter transport"/>
    <property type="evidence" value="ECO:0007669"/>
    <property type="project" value="UniProtKB-KW"/>
</dbReference>
<evidence type="ECO:0000256" key="6">
    <source>
        <dbReference type="ARBA" id="ARBA00022989"/>
    </source>
</evidence>
<dbReference type="GO" id="GO:0012505">
    <property type="term" value="C:endomembrane system"/>
    <property type="evidence" value="ECO:0007669"/>
    <property type="project" value="TreeGrafter"/>
</dbReference>
<dbReference type="AlphaFoldDB" id="A0A9P0GL71"/>
<name>A0A9P0GL71_PHACE</name>
<dbReference type="InterPro" id="IPR000727">
    <property type="entry name" value="T_SNARE_dom"/>
</dbReference>
<keyword evidence="7 8" id="KW-0472">Membrane</keyword>
<sequence length="289" mass="34247">MTKDRLSELLKDQDRNNKNVTIEVENEAHVKTDNKELRKTFERAEIFIQWIEGMEKNVRDVQNHIHRLDLSMNQRDLHDKIQSIFQNNTSISHRINSKLKEFEEDLKTTNKETAEGRIKTIQFNTLRTRYTEIFRQNNAALENYRNIQKNHLEGQLRAKGIRTTDEELELLLENKTNIQVFTDNIIAETQEAKRILADIEERHQQLLQIENMLVEVRDLFLQMAIIIDEQRDLIDRVEYQAQSAKDYIGNTPKILRNAAKKKTKYLKCKIYMGIAVLVFIIIILILLFK</sequence>
<feature type="transmembrane region" description="Helical" evidence="8">
    <location>
        <begin position="270"/>
        <end position="288"/>
    </location>
</feature>